<dbReference type="Gene3D" id="1.10.10.1200">
    <property type="entry name" value="MAGE homology domain, winged helix WH1 motif"/>
    <property type="match status" value="1"/>
</dbReference>
<organism evidence="3 4">
    <name type="scientific">Artemia franciscana</name>
    <name type="common">Brine shrimp</name>
    <name type="synonym">Artemia sanfranciscana</name>
    <dbReference type="NCBI Taxonomy" id="6661"/>
    <lineage>
        <taxon>Eukaryota</taxon>
        <taxon>Metazoa</taxon>
        <taxon>Ecdysozoa</taxon>
        <taxon>Arthropoda</taxon>
        <taxon>Crustacea</taxon>
        <taxon>Branchiopoda</taxon>
        <taxon>Anostraca</taxon>
        <taxon>Artemiidae</taxon>
        <taxon>Artemia</taxon>
    </lineage>
</organism>
<gene>
    <name evidence="3" type="ORF">QYM36_003840</name>
</gene>
<comment type="caution">
    <text evidence="3">The sequence shown here is derived from an EMBL/GenBank/DDBJ whole genome shotgun (WGS) entry which is preliminary data.</text>
</comment>
<dbReference type="PANTHER" id="PTHR11736:SF14">
    <property type="entry name" value="NSE3 HOMOLOG, SMC5-SMC6 COMPLEX COMPONENT"/>
    <property type="match status" value="1"/>
</dbReference>
<dbReference type="SMART" id="SM01373">
    <property type="entry name" value="MAGE"/>
    <property type="match status" value="1"/>
</dbReference>
<evidence type="ECO:0000313" key="4">
    <source>
        <dbReference type="Proteomes" id="UP001187531"/>
    </source>
</evidence>
<protein>
    <recommendedName>
        <fullName evidence="2">MAGE domain-containing protein</fullName>
    </recommendedName>
</protein>
<feature type="compositionally biased region" description="Polar residues" evidence="1">
    <location>
        <begin position="40"/>
        <end position="49"/>
    </location>
</feature>
<dbReference type="EMBL" id="JAVRJZ010000006">
    <property type="protein sequence ID" value="KAK2721671.1"/>
    <property type="molecule type" value="Genomic_DNA"/>
</dbReference>
<dbReference type="Pfam" id="PF01454">
    <property type="entry name" value="MAGE"/>
    <property type="match status" value="1"/>
</dbReference>
<keyword evidence="4" id="KW-1185">Reference proteome</keyword>
<feature type="domain" description="MAGE" evidence="2">
    <location>
        <begin position="89"/>
        <end position="297"/>
    </location>
</feature>
<feature type="region of interest" description="Disordered" evidence="1">
    <location>
        <begin position="1"/>
        <end position="83"/>
    </location>
</feature>
<reference evidence="3" key="1">
    <citation type="submission" date="2023-07" db="EMBL/GenBank/DDBJ databases">
        <title>Chromosome-level genome assembly of Artemia franciscana.</title>
        <authorList>
            <person name="Jo E."/>
        </authorList>
    </citation>
    <scope>NUCLEOTIDE SEQUENCE</scope>
    <source>
        <tissue evidence="3">Whole body</tissue>
    </source>
</reference>
<dbReference type="GO" id="GO:0005634">
    <property type="term" value="C:nucleus"/>
    <property type="evidence" value="ECO:0007669"/>
    <property type="project" value="TreeGrafter"/>
</dbReference>
<proteinExistence type="predicted"/>
<evidence type="ECO:0000259" key="2">
    <source>
        <dbReference type="PROSITE" id="PS50838"/>
    </source>
</evidence>
<evidence type="ECO:0000256" key="1">
    <source>
        <dbReference type="SAM" id="MobiDB-lite"/>
    </source>
</evidence>
<evidence type="ECO:0000313" key="3">
    <source>
        <dbReference type="EMBL" id="KAK2721671.1"/>
    </source>
</evidence>
<dbReference type="PROSITE" id="PS50838">
    <property type="entry name" value="MAGE"/>
    <property type="match status" value="1"/>
</dbReference>
<dbReference type="InterPro" id="IPR002190">
    <property type="entry name" value="MHD_dom"/>
</dbReference>
<name>A0AA88I885_ARTSF</name>
<dbReference type="InterPro" id="IPR041898">
    <property type="entry name" value="MAGE_WH1"/>
</dbReference>
<dbReference type="InterPro" id="IPR037445">
    <property type="entry name" value="MAGE"/>
</dbReference>
<feature type="compositionally biased region" description="Low complexity" evidence="1">
    <location>
        <begin position="10"/>
        <end position="36"/>
    </location>
</feature>
<sequence>MPSQDRKQPKSSQSQQRSIRSSTNSQSSSNVSSVQRENIGPSQSKKGNPSQSSQSQRGTSSKSSQSQRRSDTKPSQSQRRSYELSELRKAELVQKCANYCLLAMNKRTPIRKSHVVSEALEGEGKYLPVIWNDLVSCLREVFGFIVYSEDFNDDENVRKAVPDSFLIKTEAPDDFSEINRLLKVQTTKEQAARDLLLVHVLTLVFMKNNHVAEDVLFKSVERLGLKGFLHAYQNIISDELCRSQYLVREVSTGEGSGVFYRWGLRAECEISKAEILKYASVVLNKPLRSFIEQSDQVEIQSEKWKSLSTL</sequence>
<accession>A0AA88I885</accession>
<feature type="compositionally biased region" description="Low complexity" evidence="1">
    <location>
        <begin position="50"/>
        <end position="67"/>
    </location>
</feature>
<dbReference type="Gene3D" id="1.10.10.1210">
    <property type="entry name" value="MAGE homology domain, winged helix WH2 motif"/>
    <property type="match status" value="1"/>
</dbReference>
<dbReference type="InterPro" id="IPR041899">
    <property type="entry name" value="MAGE_WH2"/>
</dbReference>
<dbReference type="AlphaFoldDB" id="A0AA88I885"/>
<dbReference type="PANTHER" id="PTHR11736">
    <property type="entry name" value="MELANOMA-ASSOCIATED ANTIGEN MAGE ANTIGEN"/>
    <property type="match status" value="1"/>
</dbReference>
<dbReference type="Proteomes" id="UP001187531">
    <property type="component" value="Unassembled WGS sequence"/>
</dbReference>